<evidence type="ECO:0000313" key="3">
    <source>
        <dbReference type="Proteomes" id="UP000220927"/>
    </source>
</evidence>
<name>A0AAE5WLY4_9HYPH</name>
<accession>A0AAE5WLY4</accession>
<feature type="region of interest" description="Disordered" evidence="1">
    <location>
        <begin position="33"/>
        <end position="79"/>
    </location>
</feature>
<gene>
    <name evidence="2" type="ORF">CO657_04815</name>
</gene>
<protein>
    <submittedName>
        <fullName evidence="2">Uncharacterized protein</fullName>
    </submittedName>
</protein>
<feature type="compositionally biased region" description="Basic and acidic residues" evidence="1">
    <location>
        <begin position="40"/>
        <end position="54"/>
    </location>
</feature>
<evidence type="ECO:0000256" key="1">
    <source>
        <dbReference type="SAM" id="MobiDB-lite"/>
    </source>
</evidence>
<dbReference type="KEGG" id="rad:CO657_04815"/>
<evidence type="ECO:0000313" key="2">
    <source>
        <dbReference type="EMBL" id="QAS77435.1"/>
    </source>
</evidence>
<feature type="compositionally biased region" description="Polar residues" evidence="1">
    <location>
        <begin position="59"/>
        <end position="72"/>
    </location>
</feature>
<dbReference type="EMBL" id="CP034998">
    <property type="protein sequence ID" value="QAS77435.1"/>
    <property type="molecule type" value="Genomic_DNA"/>
</dbReference>
<keyword evidence="3" id="KW-1185">Reference proteome</keyword>
<dbReference type="Proteomes" id="UP000220927">
    <property type="component" value="Chromosome"/>
</dbReference>
<dbReference type="AlphaFoldDB" id="A0AAE5WLY4"/>
<proteinExistence type="predicted"/>
<organism evidence="2 3">
    <name type="scientific">Rhizobium acidisoli</name>
    <dbReference type="NCBI Taxonomy" id="1538158"/>
    <lineage>
        <taxon>Bacteria</taxon>
        <taxon>Pseudomonadati</taxon>
        <taxon>Pseudomonadota</taxon>
        <taxon>Alphaproteobacteria</taxon>
        <taxon>Hyphomicrobiales</taxon>
        <taxon>Rhizobiaceae</taxon>
        <taxon>Rhizobium/Agrobacterium group</taxon>
        <taxon>Rhizobium</taxon>
    </lineage>
</organism>
<reference evidence="2 3" key="1">
    <citation type="submission" date="2019-01" db="EMBL/GenBank/DDBJ databases">
        <title>Genomic insights into the origins and evolution of symbiotic genes in the Phaseolus vulgaris microsymbionts.</title>
        <authorList>
            <person name="Tong W."/>
        </authorList>
    </citation>
    <scope>NUCLEOTIDE SEQUENCE [LARGE SCALE GENOMIC DNA]</scope>
    <source>
        <strain evidence="2 3">FH23</strain>
    </source>
</reference>
<sequence>MTILRSPVAIDKRANTAQATAFQFSIKRGDLSMAKGQVRSNREVRKPKKDKQAAKVESTFANQMKTATTTAPHGSAPKK</sequence>